<feature type="transmembrane region" description="Helical" evidence="1">
    <location>
        <begin position="29"/>
        <end position="49"/>
    </location>
</feature>
<dbReference type="PANTHER" id="PTHR33219:SF14">
    <property type="entry name" value="PROTEIN COFACTOR ASSEMBLY OF COMPLEX C SUBUNIT B CCB3, CHLOROPLASTIC-RELATED"/>
    <property type="match status" value="1"/>
</dbReference>
<evidence type="ECO:0000256" key="1">
    <source>
        <dbReference type="SAM" id="Phobius"/>
    </source>
</evidence>
<dbReference type="OrthoDB" id="421863at2759"/>
<name>A0A812XD08_SYMPI</name>
<organism evidence="2 3">
    <name type="scientific">Symbiodinium pilosum</name>
    <name type="common">Dinoflagellate</name>
    <dbReference type="NCBI Taxonomy" id="2952"/>
    <lineage>
        <taxon>Eukaryota</taxon>
        <taxon>Sar</taxon>
        <taxon>Alveolata</taxon>
        <taxon>Dinophyceae</taxon>
        <taxon>Suessiales</taxon>
        <taxon>Symbiodiniaceae</taxon>
        <taxon>Symbiodinium</taxon>
    </lineage>
</organism>
<evidence type="ECO:0008006" key="4">
    <source>
        <dbReference type="Google" id="ProtNLM"/>
    </source>
</evidence>
<reference evidence="2" key="1">
    <citation type="submission" date="2021-02" db="EMBL/GenBank/DDBJ databases">
        <authorList>
            <person name="Dougan E. K."/>
            <person name="Rhodes N."/>
            <person name="Thang M."/>
            <person name="Chan C."/>
        </authorList>
    </citation>
    <scope>NUCLEOTIDE SEQUENCE</scope>
</reference>
<dbReference type="PANTHER" id="PTHR33219">
    <property type="entry name" value="YLMG HOMOLOG PROTEIN 2, CHLOROPLASTIC"/>
    <property type="match status" value="1"/>
</dbReference>
<sequence length="132" mass="14342">MLAPEASVAQGWEAAVMLPLELINTGLNLFKTALGIYALMSWLYAFGIIDMRNDIVMKVQGALSSVIDPVLNPLRSIIPPLGGFDISFMILWFVIEQAQAAAVTIMFGHYAATFLAMSPHRVTSAAASSFHR</sequence>
<evidence type="ECO:0000313" key="3">
    <source>
        <dbReference type="Proteomes" id="UP000649617"/>
    </source>
</evidence>
<dbReference type="InterPro" id="IPR003425">
    <property type="entry name" value="CCB3/YggT"/>
</dbReference>
<dbReference type="GO" id="GO:0016020">
    <property type="term" value="C:membrane"/>
    <property type="evidence" value="ECO:0007669"/>
    <property type="project" value="InterPro"/>
</dbReference>
<accession>A0A812XD08</accession>
<dbReference type="AlphaFoldDB" id="A0A812XD08"/>
<keyword evidence="1" id="KW-0812">Transmembrane</keyword>
<dbReference type="EMBL" id="CAJNIZ010045352">
    <property type="protein sequence ID" value="CAE7717772.1"/>
    <property type="molecule type" value="Genomic_DNA"/>
</dbReference>
<proteinExistence type="predicted"/>
<keyword evidence="1" id="KW-0472">Membrane</keyword>
<dbReference type="Proteomes" id="UP000649617">
    <property type="component" value="Unassembled WGS sequence"/>
</dbReference>
<evidence type="ECO:0000313" key="2">
    <source>
        <dbReference type="EMBL" id="CAE7717772.1"/>
    </source>
</evidence>
<keyword evidence="3" id="KW-1185">Reference proteome</keyword>
<dbReference type="Pfam" id="PF02325">
    <property type="entry name" value="CCB3_YggT"/>
    <property type="match status" value="1"/>
</dbReference>
<protein>
    <recommendedName>
        <fullName evidence="4">YggT family protein</fullName>
    </recommendedName>
</protein>
<comment type="caution">
    <text evidence="2">The sequence shown here is derived from an EMBL/GenBank/DDBJ whole genome shotgun (WGS) entry which is preliminary data.</text>
</comment>
<gene>
    <name evidence="2" type="ORF">SPIL2461_LOCUS20411</name>
</gene>
<keyword evidence="1" id="KW-1133">Transmembrane helix</keyword>